<keyword evidence="2" id="KW-0238">DNA-binding</keyword>
<protein>
    <submittedName>
        <fullName evidence="5">Metalloregulator ArsR/SmtB family transcription factor</fullName>
    </submittedName>
</protein>
<dbReference type="Proteomes" id="UP000770889">
    <property type="component" value="Unassembled WGS sequence"/>
</dbReference>
<name>A0A944QTW5_9GAMM</name>
<reference evidence="5 6" key="1">
    <citation type="submission" date="2021-05" db="EMBL/GenBank/DDBJ databases">
        <title>Genetic and Functional Diversity in Clade A Lucinid endosymbionts from the Bahamas.</title>
        <authorList>
            <person name="Giani N.M."/>
            <person name="Engel A.S."/>
            <person name="Campbell B.J."/>
        </authorList>
    </citation>
    <scope>NUCLEOTIDE SEQUENCE [LARGE SCALE GENOMIC DNA]</scope>
    <source>
        <strain evidence="5">LUC16012Gg_MoonRockCtena</strain>
    </source>
</reference>
<dbReference type="GO" id="GO:0003677">
    <property type="term" value="F:DNA binding"/>
    <property type="evidence" value="ECO:0007669"/>
    <property type="project" value="UniProtKB-KW"/>
</dbReference>
<keyword evidence="3" id="KW-0804">Transcription</keyword>
<accession>A0A944QTW5</accession>
<evidence type="ECO:0000256" key="2">
    <source>
        <dbReference type="ARBA" id="ARBA00023125"/>
    </source>
</evidence>
<feature type="domain" description="HTH arsR-type" evidence="4">
    <location>
        <begin position="3"/>
        <end position="110"/>
    </location>
</feature>
<dbReference type="InterPro" id="IPR051081">
    <property type="entry name" value="HTH_MetalResp_TranReg"/>
</dbReference>
<dbReference type="InterPro" id="IPR036390">
    <property type="entry name" value="WH_DNA-bd_sf"/>
</dbReference>
<dbReference type="InterPro" id="IPR011991">
    <property type="entry name" value="ArsR-like_HTH"/>
</dbReference>
<dbReference type="Gene3D" id="1.10.10.10">
    <property type="entry name" value="Winged helix-like DNA-binding domain superfamily/Winged helix DNA-binding domain"/>
    <property type="match status" value="1"/>
</dbReference>
<evidence type="ECO:0000256" key="3">
    <source>
        <dbReference type="ARBA" id="ARBA00023163"/>
    </source>
</evidence>
<dbReference type="NCBIfam" id="NF033788">
    <property type="entry name" value="HTH_metalloreg"/>
    <property type="match status" value="1"/>
</dbReference>
<dbReference type="InterPro" id="IPR036388">
    <property type="entry name" value="WH-like_DNA-bd_sf"/>
</dbReference>
<evidence type="ECO:0000313" key="6">
    <source>
        <dbReference type="Proteomes" id="UP000770889"/>
    </source>
</evidence>
<evidence type="ECO:0000256" key="1">
    <source>
        <dbReference type="ARBA" id="ARBA00023015"/>
    </source>
</evidence>
<dbReference type="Pfam" id="PF12840">
    <property type="entry name" value="HTH_20"/>
    <property type="match status" value="1"/>
</dbReference>
<dbReference type="SMART" id="SM00418">
    <property type="entry name" value="HTH_ARSR"/>
    <property type="match status" value="1"/>
</dbReference>
<keyword evidence="1" id="KW-0805">Transcription regulation</keyword>
<gene>
    <name evidence="5" type="ORF">KME65_03645</name>
</gene>
<evidence type="ECO:0000259" key="4">
    <source>
        <dbReference type="PROSITE" id="PS50987"/>
    </source>
</evidence>
<organism evidence="5 6">
    <name type="scientific">Candidatus Thiodiazotropha taylori</name>
    <dbReference type="NCBI Taxonomy" id="2792791"/>
    <lineage>
        <taxon>Bacteria</taxon>
        <taxon>Pseudomonadati</taxon>
        <taxon>Pseudomonadota</taxon>
        <taxon>Gammaproteobacteria</taxon>
        <taxon>Chromatiales</taxon>
        <taxon>Sedimenticolaceae</taxon>
        <taxon>Candidatus Thiodiazotropha</taxon>
    </lineage>
</organism>
<evidence type="ECO:0000313" key="5">
    <source>
        <dbReference type="EMBL" id="MBT2988036.1"/>
    </source>
</evidence>
<dbReference type="AlphaFoldDB" id="A0A944QTW5"/>
<dbReference type="EMBL" id="JAHHGM010000002">
    <property type="protein sequence ID" value="MBT2988036.1"/>
    <property type="molecule type" value="Genomic_DNA"/>
</dbReference>
<dbReference type="CDD" id="cd00090">
    <property type="entry name" value="HTH_ARSR"/>
    <property type="match status" value="1"/>
</dbReference>
<dbReference type="PROSITE" id="PS50987">
    <property type="entry name" value="HTH_ARSR_2"/>
    <property type="match status" value="1"/>
</dbReference>
<proteinExistence type="predicted"/>
<dbReference type="PANTHER" id="PTHR33154:SF33">
    <property type="entry name" value="TRANSCRIPTIONAL REPRESSOR SDPR"/>
    <property type="match status" value="1"/>
</dbReference>
<dbReference type="SUPFAM" id="SSF46785">
    <property type="entry name" value="Winged helix' DNA-binding domain"/>
    <property type="match status" value="1"/>
</dbReference>
<dbReference type="GO" id="GO:0003700">
    <property type="term" value="F:DNA-binding transcription factor activity"/>
    <property type="evidence" value="ECO:0007669"/>
    <property type="project" value="InterPro"/>
</dbReference>
<sequence>MSNYRSDERQLAEMFKALGNPHRLLIFQRLSRCCLPGTRCDLEDAIRFSVGELGEGMEIAASTLSHHLKALHHAGLIEMERQGKQINCWIDPAVLEKLYGFFNPQAEFEKHWRL</sequence>
<dbReference type="PANTHER" id="PTHR33154">
    <property type="entry name" value="TRANSCRIPTIONAL REGULATOR, ARSR FAMILY"/>
    <property type="match status" value="1"/>
</dbReference>
<comment type="caution">
    <text evidence="5">The sequence shown here is derived from an EMBL/GenBank/DDBJ whole genome shotgun (WGS) entry which is preliminary data.</text>
</comment>
<dbReference type="InterPro" id="IPR001845">
    <property type="entry name" value="HTH_ArsR_DNA-bd_dom"/>
</dbReference>